<sequence>MPSTSTTTAVRGGRRPRAGVAGGLALAVVAALAVATAPAATAAPGAQAAVVVPPVDAEGYSVILDGSQESFDMWAYAGDGGFDLNDDGTVTSRVGEDGGFGTLWYPAKELGDFSLKLEWRDDAPGAADVRGNSGVQVRFPDLSQPLAGCPTTFDGNEQNNLSWIAVNCGHEIQINDSAEVEGNDPRKTGSVYGFADIGLAAGNTTPKGEWNELEIRVIDQTYTVLRDGVVINTYENLPGVPFPGRPNDPDSSSRGLTGYVGLQAHGADQDRVSFRNVRVQEISPFTDVAGSIFSAQISWLVNSGITTGWENPDGTLEYRPLAPIARDAMAAFLFRLADEPGYQAPDVSPFVDVATDDLYYREIAWLAENDISTGWVDPVTGDAEFRPLAPIGRDAMAAFLYRMADEPAFEAFPVSPFTDLTPSTPFYTEISWLVSEGIAFGWLGNDGSAIYRPVEPINRDAMAAFLFRYDKAGFTAAD</sequence>
<dbReference type="PROSITE" id="PS51272">
    <property type="entry name" value="SLH"/>
    <property type="match status" value="3"/>
</dbReference>
<dbReference type="Pfam" id="PF00395">
    <property type="entry name" value="SLH"/>
    <property type="match status" value="1"/>
</dbReference>
<keyword evidence="1" id="KW-0732">Signal</keyword>
<dbReference type="EMBL" id="RHPJ01000002">
    <property type="protein sequence ID" value="TGO05731.1"/>
    <property type="molecule type" value="Genomic_DNA"/>
</dbReference>
<feature type="domain" description="SLH" evidence="2">
    <location>
        <begin position="346"/>
        <end position="414"/>
    </location>
</feature>
<evidence type="ECO:0000259" key="2">
    <source>
        <dbReference type="PROSITE" id="PS51272"/>
    </source>
</evidence>
<dbReference type="AlphaFoldDB" id="A0A4Z1E8A4"/>
<evidence type="ECO:0000256" key="1">
    <source>
        <dbReference type="SAM" id="SignalP"/>
    </source>
</evidence>
<dbReference type="Proteomes" id="UP000297318">
    <property type="component" value="Unassembled WGS sequence"/>
</dbReference>
<protein>
    <recommendedName>
        <fullName evidence="2">SLH domain-containing protein</fullName>
    </recommendedName>
</protein>
<dbReference type="InterPro" id="IPR010496">
    <property type="entry name" value="AL/BT2_dom"/>
</dbReference>
<dbReference type="InterPro" id="IPR001119">
    <property type="entry name" value="SLH_dom"/>
</dbReference>
<gene>
    <name evidence="3" type="ORF">SERN_1735</name>
</gene>
<dbReference type="Gene3D" id="2.60.120.560">
    <property type="entry name" value="Exo-inulinase, domain 1"/>
    <property type="match status" value="1"/>
</dbReference>
<name>A0A4Z1E8A4_9MICO</name>
<feature type="chain" id="PRO_5021279359" description="SLH domain-containing protein" evidence="1">
    <location>
        <begin position="43"/>
        <end position="478"/>
    </location>
</feature>
<feature type="signal peptide" evidence="1">
    <location>
        <begin position="1"/>
        <end position="42"/>
    </location>
</feature>
<proteinExistence type="predicted"/>
<dbReference type="OrthoDB" id="3758789at2"/>
<dbReference type="GO" id="GO:0016787">
    <property type="term" value="F:hydrolase activity"/>
    <property type="evidence" value="ECO:0007669"/>
    <property type="project" value="InterPro"/>
</dbReference>
<evidence type="ECO:0000313" key="4">
    <source>
        <dbReference type="Proteomes" id="UP000297318"/>
    </source>
</evidence>
<accession>A0A4Z1E8A4</accession>
<reference evidence="3 4" key="1">
    <citation type="submission" date="2018-11" db="EMBL/GenBank/DDBJ databases">
        <title>Complete genome sequencing of the Actinobacteria Serinibacter sp. K3-2.</title>
        <authorList>
            <person name="Rakitin A.L."/>
            <person name="Beletsky A.V."/>
            <person name="Mardanov A.V."/>
            <person name="Ravin N.V."/>
            <person name="Gromova A.S."/>
            <person name="Filippova S.N."/>
            <person name="Gal'Chenko V.F."/>
        </authorList>
    </citation>
    <scope>NUCLEOTIDE SEQUENCE [LARGE SCALE GENOMIC DNA]</scope>
    <source>
        <strain evidence="3 4">K3-2</strain>
    </source>
</reference>
<dbReference type="Pfam" id="PF06439">
    <property type="entry name" value="3keto-disac_hyd"/>
    <property type="match status" value="1"/>
</dbReference>
<dbReference type="RefSeq" id="WP_135849685.1">
    <property type="nucleotide sequence ID" value="NZ_RHPJ01000002.1"/>
</dbReference>
<keyword evidence="4" id="KW-1185">Reference proteome</keyword>
<feature type="domain" description="SLH" evidence="2">
    <location>
        <begin position="280"/>
        <end position="345"/>
    </location>
</feature>
<feature type="domain" description="SLH" evidence="2">
    <location>
        <begin position="415"/>
        <end position="478"/>
    </location>
</feature>
<organism evidence="3 4">
    <name type="scientific">Serinibacter arcticus</name>
    <dbReference type="NCBI Taxonomy" id="1655435"/>
    <lineage>
        <taxon>Bacteria</taxon>
        <taxon>Bacillati</taxon>
        <taxon>Actinomycetota</taxon>
        <taxon>Actinomycetes</taxon>
        <taxon>Micrococcales</taxon>
        <taxon>Beutenbergiaceae</taxon>
        <taxon>Serinibacter</taxon>
    </lineage>
</organism>
<comment type="caution">
    <text evidence="3">The sequence shown here is derived from an EMBL/GenBank/DDBJ whole genome shotgun (WGS) entry which is preliminary data.</text>
</comment>
<evidence type="ECO:0000313" key="3">
    <source>
        <dbReference type="EMBL" id="TGO05731.1"/>
    </source>
</evidence>